<dbReference type="InterPro" id="IPR004637">
    <property type="entry name" value="Dat"/>
</dbReference>
<dbReference type="InterPro" id="IPR015421">
    <property type="entry name" value="PyrdxlP-dep_Trfase_major"/>
</dbReference>
<evidence type="ECO:0000313" key="17">
    <source>
        <dbReference type="Proteomes" id="UP001432222"/>
    </source>
</evidence>
<evidence type="ECO:0000256" key="8">
    <source>
        <dbReference type="ARBA" id="ARBA00022679"/>
    </source>
</evidence>
<keyword evidence="9 14" id="KW-0663">Pyridoxal phosphate</keyword>
<comment type="similarity">
    <text evidence="4 14">Belongs to the class-III pyridoxal-phosphate-dependent aminotransferase family.</text>
</comment>
<evidence type="ECO:0000256" key="4">
    <source>
        <dbReference type="ARBA" id="ARBA00008954"/>
    </source>
</evidence>
<feature type="region of interest" description="Disordered" evidence="15">
    <location>
        <begin position="1"/>
        <end position="22"/>
    </location>
</feature>
<reference evidence="16" key="1">
    <citation type="submission" date="2022-10" db="EMBL/GenBank/DDBJ databases">
        <title>The complete genomes of actinobacterial strains from the NBC collection.</title>
        <authorList>
            <person name="Joergensen T.S."/>
            <person name="Alvarez Arevalo M."/>
            <person name="Sterndorff E.B."/>
            <person name="Faurdal D."/>
            <person name="Vuksanovic O."/>
            <person name="Mourched A.-S."/>
            <person name="Charusanti P."/>
            <person name="Shaw S."/>
            <person name="Blin K."/>
            <person name="Weber T."/>
        </authorList>
    </citation>
    <scope>NUCLEOTIDE SEQUENCE</scope>
    <source>
        <strain evidence="16">NBC_00222</strain>
    </source>
</reference>
<evidence type="ECO:0000256" key="12">
    <source>
        <dbReference type="ARBA" id="ARBA00031476"/>
    </source>
</evidence>
<sequence length="422" mass="45161">MTGAGHTRPIRLSANTRPRRSRLSVTGGAGAVFRTADGRSFTDLSSQTLNLLFGQAHPVVTEAVVTQVRKATFFDQDFDSPSDLAALHLLADLLPEHLLAFNLRMSNGSDAVESAVKQARRATGRSRVLTVDGIYLGQTNQGIHLRGWGEPPTDILRGSTEDVVRAPLPYCAEDDHDPADCPVENGEHLLRAIERDRDVLACVLLDPIMISSGVFGGRHGSMAILLRRVAEACRATGVPLVMDECQTFGWVPDHTLAAHWGLRPDAMVLGKGVAGGFPLAVCASTPELDNLQWGEADYTHGGHPASVAAMAATCGLLADPAEQDRFAELSRTLDELLVADHRGTTRTRGVGLIRALELLRDGRPADPALVRAVSDRCLGQGVYVRPYGSNLGLKPSRAMSPELLKSALEVVQDAIDAELAGV</sequence>
<dbReference type="GO" id="GO:0008483">
    <property type="term" value="F:transaminase activity"/>
    <property type="evidence" value="ECO:0007669"/>
    <property type="project" value="UniProtKB-KW"/>
</dbReference>
<dbReference type="PANTHER" id="PTHR43552">
    <property type="entry name" value="DIAMINOBUTYRATE--2-OXOGLUTARATE AMINOTRANSFERASE"/>
    <property type="match status" value="1"/>
</dbReference>
<dbReference type="Pfam" id="PF00202">
    <property type="entry name" value="Aminotran_3"/>
    <property type="match status" value="1"/>
</dbReference>
<accession>A0ABZ1U5H7</accession>
<keyword evidence="7 16" id="KW-0032">Aminotransferase</keyword>
<evidence type="ECO:0000256" key="10">
    <source>
        <dbReference type="ARBA" id="ARBA00029744"/>
    </source>
</evidence>
<dbReference type="Gene3D" id="3.40.640.10">
    <property type="entry name" value="Type I PLP-dependent aspartate aminotransferase-like (Major domain)"/>
    <property type="match status" value="1"/>
</dbReference>
<dbReference type="EMBL" id="CP108110">
    <property type="protein sequence ID" value="WUQ86333.1"/>
    <property type="molecule type" value="Genomic_DNA"/>
</dbReference>
<evidence type="ECO:0000313" key="16">
    <source>
        <dbReference type="EMBL" id="WUQ86333.1"/>
    </source>
</evidence>
<organism evidence="16 17">
    <name type="scientific">Kitasatospora purpeofusca</name>
    <dbReference type="NCBI Taxonomy" id="67352"/>
    <lineage>
        <taxon>Bacteria</taxon>
        <taxon>Bacillati</taxon>
        <taxon>Actinomycetota</taxon>
        <taxon>Actinomycetes</taxon>
        <taxon>Kitasatosporales</taxon>
        <taxon>Streptomycetaceae</taxon>
        <taxon>Kitasatospora</taxon>
    </lineage>
</organism>
<name>A0ABZ1U5H7_9ACTN</name>
<dbReference type="RefSeq" id="WP_328956960.1">
    <property type="nucleotide sequence ID" value="NZ_CP108110.1"/>
</dbReference>
<evidence type="ECO:0000256" key="1">
    <source>
        <dbReference type="ARBA" id="ARBA00001933"/>
    </source>
</evidence>
<evidence type="ECO:0000256" key="6">
    <source>
        <dbReference type="ARBA" id="ARBA00014798"/>
    </source>
</evidence>
<dbReference type="InterPro" id="IPR015422">
    <property type="entry name" value="PyrdxlP-dep_Trfase_small"/>
</dbReference>
<dbReference type="EC" id="2.6.1.76" evidence="5"/>
<evidence type="ECO:0000256" key="14">
    <source>
        <dbReference type="RuleBase" id="RU003560"/>
    </source>
</evidence>
<evidence type="ECO:0000256" key="2">
    <source>
        <dbReference type="ARBA" id="ARBA00002189"/>
    </source>
</evidence>
<dbReference type="InterPro" id="IPR005814">
    <property type="entry name" value="Aminotrans_3"/>
</dbReference>
<dbReference type="PANTHER" id="PTHR43552:SF1">
    <property type="entry name" value="DIAMINOBUTYRATE--2-OXOGLUTARATE AMINOTRANSFERASE"/>
    <property type="match status" value="1"/>
</dbReference>
<protein>
    <recommendedName>
        <fullName evidence="6">Diaminobutyrate--2-oxoglutarate transaminase</fullName>
        <ecNumber evidence="5">2.6.1.76</ecNumber>
    </recommendedName>
    <alternativeName>
        <fullName evidence="11">DABA aminotransferase</fullName>
    </alternativeName>
    <alternativeName>
        <fullName evidence="12">Diaminobutyrate--2-oxoglutarate aminotransferase</fullName>
    </alternativeName>
    <alternativeName>
        <fullName evidence="10">L-2,4-diaminobutyric acid transaminase</fullName>
    </alternativeName>
</protein>
<evidence type="ECO:0000256" key="9">
    <source>
        <dbReference type="ARBA" id="ARBA00022898"/>
    </source>
</evidence>
<comment type="catalytic activity">
    <reaction evidence="13">
        <text>L-2,4-diaminobutanoate + 2-oxoglutarate = L-aspartate 4-semialdehyde + L-glutamate</text>
        <dbReference type="Rhea" id="RHEA:11160"/>
        <dbReference type="ChEBI" id="CHEBI:16810"/>
        <dbReference type="ChEBI" id="CHEBI:29985"/>
        <dbReference type="ChEBI" id="CHEBI:58761"/>
        <dbReference type="ChEBI" id="CHEBI:537519"/>
        <dbReference type="EC" id="2.6.1.76"/>
    </reaction>
</comment>
<comment type="function">
    <text evidence="2">Catalyzes reversively the conversion of L-aspartate beta-semialdehyde (ASA) to L-2,4-diaminobutyrate (DABA) by transamination with L-glutamate.</text>
</comment>
<comment type="pathway">
    <text evidence="3">Amine and polyamine biosynthesis; ectoine biosynthesis; L-ectoine from L-aspartate 4-semialdehyde: step 1/3.</text>
</comment>
<proteinExistence type="inferred from homology"/>
<evidence type="ECO:0000256" key="7">
    <source>
        <dbReference type="ARBA" id="ARBA00022576"/>
    </source>
</evidence>
<comment type="cofactor">
    <cofactor evidence="1">
        <name>pyridoxal 5'-phosphate</name>
        <dbReference type="ChEBI" id="CHEBI:597326"/>
    </cofactor>
</comment>
<evidence type="ECO:0000256" key="11">
    <source>
        <dbReference type="ARBA" id="ARBA00030665"/>
    </source>
</evidence>
<evidence type="ECO:0000256" key="5">
    <source>
        <dbReference type="ARBA" id="ARBA00013155"/>
    </source>
</evidence>
<gene>
    <name evidence="16" type="ORF">OHA16_27305</name>
</gene>
<dbReference type="SUPFAM" id="SSF53383">
    <property type="entry name" value="PLP-dependent transferases"/>
    <property type="match status" value="1"/>
</dbReference>
<keyword evidence="8" id="KW-0808">Transferase</keyword>
<evidence type="ECO:0000256" key="13">
    <source>
        <dbReference type="ARBA" id="ARBA00049111"/>
    </source>
</evidence>
<evidence type="ECO:0000256" key="15">
    <source>
        <dbReference type="SAM" id="MobiDB-lite"/>
    </source>
</evidence>
<dbReference type="InterPro" id="IPR015424">
    <property type="entry name" value="PyrdxlP-dep_Trfase"/>
</dbReference>
<keyword evidence="17" id="KW-1185">Reference proteome</keyword>
<dbReference type="Proteomes" id="UP001432222">
    <property type="component" value="Chromosome"/>
</dbReference>
<dbReference type="Gene3D" id="3.90.1150.10">
    <property type="entry name" value="Aspartate Aminotransferase, domain 1"/>
    <property type="match status" value="1"/>
</dbReference>
<evidence type="ECO:0000256" key="3">
    <source>
        <dbReference type="ARBA" id="ARBA00004946"/>
    </source>
</evidence>